<dbReference type="EMBL" id="BK014941">
    <property type="protein sequence ID" value="DAD83770.1"/>
    <property type="molecule type" value="Genomic_DNA"/>
</dbReference>
<protein>
    <submittedName>
        <fullName evidence="1">Uncharacterized protein</fullName>
    </submittedName>
</protein>
<organism evidence="1">
    <name type="scientific">Myoviridae sp. ctI7W9</name>
    <dbReference type="NCBI Taxonomy" id="2826636"/>
    <lineage>
        <taxon>Viruses</taxon>
        <taxon>Duplodnaviria</taxon>
        <taxon>Heunggongvirae</taxon>
        <taxon>Uroviricota</taxon>
        <taxon>Caudoviricetes</taxon>
    </lineage>
</organism>
<accession>A0A8S5MNQ1</accession>
<reference evidence="1" key="1">
    <citation type="journal article" date="2021" name="Proc. Natl. Acad. Sci. U.S.A.">
        <title>A Catalog of Tens of Thousands of Viruses from Human Metagenomes Reveals Hidden Associations with Chronic Diseases.</title>
        <authorList>
            <person name="Tisza M.J."/>
            <person name="Buck C.B."/>
        </authorList>
    </citation>
    <scope>NUCLEOTIDE SEQUENCE</scope>
    <source>
        <strain evidence="1">CtI7W9</strain>
    </source>
</reference>
<evidence type="ECO:0000313" key="1">
    <source>
        <dbReference type="EMBL" id="DAD83770.1"/>
    </source>
</evidence>
<proteinExistence type="predicted"/>
<name>A0A8S5MNQ1_9CAUD</name>
<sequence>MVINRRGLKLVTDLSKIMCSNEEIATSLGVCVNMLTNANNAKLFNQAKAAGQTDAKKSLRRKQFALAAKNANMAIFLGKNYLEQCDKQEIESTISGGVSLGFDDDLMG</sequence>